<keyword evidence="2" id="KW-1185">Reference proteome</keyword>
<dbReference type="AlphaFoldDB" id="A0A0A8UR85"/>
<evidence type="ECO:0000313" key="1">
    <source>
        <dbReference type="EMBL" id="CEK09284.1"/>
    </source>
</evidence>
<dbReference type="PATRIC" id="fig|449.7.peg.874"/>
<dbReference type="RefSeq" id="WP_045104843.1">
    <property type="nucleotide sequence ID" value="NZ_LN681225.1"/>
</dbReference>
<dbReference type="Proteomes" id="UP000032803">
    <property type="component" value="Chromosome I"/>
</dbReference>
<evidence type="ECO:0000313" key="2">
    <source>
        <dbReference type="Proteomes" id="UP000032803"/>
    </source>
</evidence>
<dbReference type="OrthoDB" id="5648646at2"/>
<reference evidence="2" key="1">
    <citation type="submission" date="2014-09" db="EMBL/GenBank/DDBJ databases">
        <authorList>
            <person name="Gomez-Valero L."/>
        </authorList>
    </citation>
    <scope>NUCLEOTIDE SEQUENCE [LARGE SCALE GENOMIC DNA]</scope>
    <source>
        <strain evidence="2">ATCC35250</strain>
    </source>
</reference>
<sequence length="90" mass="10237">MQIQPVQPVPVKLKCGHTHASCLLVELTDTEMQVTSTDYLDKDSPVIFSAQFFHGEAIITHISFLNYRFIYTLGINQIKYQPGLLVNKQL</sequence>
<dbReference type="KEGG" id="lha:LHA_0170"/>
<dbReference type="HOGENOM" id="CLU_2437211_0_0_6"/>
<gene>
    <name evidence="1" type="ORF">LHA_0170</name>
</gene>
<organism evidence="1 2">
    <name type="scientific">Legionella hackeliae</name>
    <dbReference type="NCBI Taxonomy" id="449"/>
    <lineage>
        <taxon>Bacteria</taxon>
        <taxon>Pseudomonadati</taxon>
        <taxon>Pseudomonadota</taxon>
        <taxon>Gammaproteobacteria</taxon>
        <taxon>Legionellales</taxon>
        <taxon>Legionellaceae</taxon>
        <taxon>Legionella</taxon>
    </lineage>
</organism>
<protein>
    <submittedName>
        <fullName evidence="1">Uncharacterized protein</fullName>
    </submittedName>
</protein>
<accession>A0A0A8UR85</accession>
<name>A0A0A8UR85_LEGHA</name>
<dbReference type="STRING" id="449.LHA_0170"/>
<proteinExistence type="predicted"/>
<dbReference type="EMBL" id="LN681225">
    <property type="protein sequence ID" value="CEK09284.1"/>
    <property type="molecule type" value="Genomic_DNA"/>
</dbReference>